<dbReference type="AlphaFoldDB" id="A0A1D2NJ64"/>
<organism evidence="7 8">
    <name type="scientific">Orchesella cincta</name>
    <name type="common">Springtail</name>
    <name type="synonym">Podura cincta</name>
    <dbReference type="NCBI Taxonomy" id="48709"/>
    <lineage>
        <taxon>Eukaryota</taxon>
        <taxon>Metazoa</taxon>
        <taxon>Ecdysozoa</taxon>
        <taxon>Arthropoda</taxon>
        <taxon>Hexapoda</taxon>
        <taxon>Collembola</taxon>
        <taxon>Entomobryomorpha</taxon>
        <taxon>Entomobryoidea</taxon>
        <taxon>Orchesellidae</taxon>
        <taxon>Orchesellinae</taxon>
        <taxon>Orchesella</taxon>
    </lineage>
</organism>
<keyword evidence="3" id="KW-0862">Zinc</keyword>
<dbReference type="PANTHER" id="PTHR13093">
    <property type="entry name" value="ZINC FINGER HIT DOMAIN CONTAINING PROTEIN 1"/>
    <property type="match status" value="1"/>
</dbReference>
<protein>
    <submittedName>
        <fullName evidence="7">Zinc finger HIT domain-containing protein 1</fullName>
    </submittedName>
</protein>
<evidence type="ECO:0000256" key="4">
    <source>
        <dbReference type="PROSITE-ProRule" id="PRU00453"/>
    </source>
</evidence>
<dbReference type="Proteomes" id="UP000094527">
    <property type="component" value="Unassembled WGS sequence"/>
</dbReference>
<dbReference type="GO" id="GO:0006338">
    <property type="term" value="P:chromatin remodeling"/>
    <property type="evidence" value="ECO:0007669"/>
    <property type="project" value="InterPro"/>
</dbReference>
<dbReference type="OrthoDB" id="74807at2759"/>
<dbReference type="STRING" id="48709.A0A1D2NJ64"/>
<keyword evidence="2 4" id="KW-0863">Zinc-finger</keyword>
<keyword evidence="8" id="KW-1185">Reference proteome</keyword>
<proteinExistence type="predicted"/>
<sequence length="151" mass="17290">MAQREQRITSAARILDAAARYRRKKKALEALEQDNFHDEPHADLVMSKKVPKFQESNEKGPTKKRKQRSSEYYKLKFRKAINTLIEEEQLENVEGPNYSTAAAPSSKLPPRSFCTVCGFPSTYNCIPCGGKYCSLKCLKTHQETRCLKWTA</sequence>
<dbReference type="OMA" id="CIPCGAR"/>
<evidence type="ECO:0000256" key="1">
    <source>
        <dbReference type="ARBA" id="ARBA00022723"/>
    </source>
</evidence>
<evidence type="ECO:0000313" key="8">
    <source>
        <dbReference type="Proteomes" id="UP000094527"/>
    </source>
</evidence>
<evidence type="ECO:0000313" key="7">
    <source>
        <dbReference type="EMBL" id="ODN05252.1"/>
    </source>
</evidence>
<evidence type="ECO:0000256" key="2">
    <source>
        <dbReference type="ARBA" id="ARBA00022771"/>
    </source>
</evidence>
<dbReference type="SUPFAM" id="SSF144232">
    <property type="entry name" value="HIT/MYND zinc finger-like"/>
    <property type="match status" value="1"/>
</dbReference>
<gene>
    <name evidence="7" type="ORF">Ocin01_01425</name>
</gene>
<reference evidence="7 8" key="1">
    <citation type="journal article" date="2016" name="Genome Biol. Evol.">
        <title>Gene Family Evolution Reflects Adaptation to Soil Environmental Stressors in the Genome of the Collembolan Orchesella cincta.</title>
        <authorList>
            <person name="Faddeeva-Vakhrusheva A."/>
            <person name="Derks M.F."/>
            <person name="Anvar S.Y."/>
            <person name="Agamennone V."/>
            <person name="Suring W."/>
            <person name="Smit S."/>
            <person name="van Straalen N.M."/>
            <person name="Roelofs D."/>
        </authorList>
    </citation>
    <scope>NUCLEOTIDE SEQUENCE [LARGE SCALE GENOMIC DNA]</scope>
    <source>
        <tissue evidence="7">Mixed pool</tissue>
    </source>
</reference>
<evidence type="ECO:0000256" key="3">
    <source>
        <dbReference type="ARBA" id="ARBA00022833"/>
    </source>
</evidence>
<dbReference type="Pfam" id="PF04438">
    <property type="entry name" value="zf-HIT"/>
    <property type="match status" value="1"/>
</dbReference>
<dbReference type="EMBL" id="LJIJ01000027">
    <property type="protein sequence ID" value="ODN05252.1"/>
    <property type="molecule type" value="Genomic_DNA"/>
</dbReference>
<accession>A0A1D2NJ64</accession>
<feature type="region of interest" description="Disordered" evidence="5">
    <location>
        <begin position="30"/>
        <end position="69"/>
    </location>
</feature>
<keyword evidence="1" id="KW-0479">Metal-binding</keyword>
<dbReference type="CDD" id="cd21437">
    <property type="entry name" value="zf-HIT_ZNHIT1_like"/>
    <property type="match status" value="1"/>
</dbReference>
<dbReference type="InterPro" id="IPR007529">
    <property type="entry name" value="Znf_HIT"/>
</dbReference>
<feature type="domain" description="HIT-type" evidence="6">
    <location>
        <begin position="114"/>
        <end position="146"/>
    </location>
</feature>
<dbReference type="GO" id="GO:0005634">
    <property type="term" value="C:nucleus"/>
    <property type="evidence" value="ECO:0007669"/>
    <property type="project" value="UniProtKB-ARBA"/>
</dbReference>
<dbReference type="PROSITE" id="PS51083">
    <property type="entry name" value="ZF_HIT"/>
    <property type="match status" value="1"/>
</dbReference>
<dbReference type="InterPro" id="IPR039723">
    <property type="entry name" value="Vps71/ZNHIT1"/>
</dbReference>
<dbReference type="GO" id="GO:0008270">
    <property type="term" value="F:zinc ion binding"/>
    <property type="evidence" value="ECO:0007669"/>
    <property type="project" value="UniProtKB-UniRule"/>
</dbReference>
<evidence type="ECO:0000259" key="6">
    <source>
        <dbReference type="PROSITE" id="PS51083"/>
    </source>
</evidence>
<evidence type="ECO:0000256" key="5">
    <source>
        <dbReference type="SAM" id="MobiDB-lite"/>
    </source>
</evidence>
<dbReference type="Gene3D" id="3.30.60.190">
    <property type="match status" value="1"/>
</dbReference>
<name>A0A1D2NJ64_ORCCI</name>
<comment type="caution">
    <text evidence="7">The sequence shown here is derived from an EMBL/GenBank/DDBJ whole genome shotgun (WGS) entry which is preliminary data.</text>
</comment>